<comment type="caution">
    <text evidence="11">The sequence shown here is derived from an EMBL/GenBank/DDBJ whole genome shotgun (WGS) entry which is preliminary data.</text>
</comment>
<dbReference type="PANTHER" id="PTHR34353:SF2">
    <property type="entry name" value="CRISPR-ASSOCIATED ENDONUCLEASE CAS1 1"/>
    <property type="match status" value="1"/>
</dbReference>
<dbReference type="GO" id="GO:0051607">
    <property type="term" value="P:defense response to virus"/>
    <property type="evidence" value="ECO:0007669"/>
    <property type="project" value="UniProtKB-UniRule"/>
</dbReference>
<keyword evidence="3 10" id="KW-0255">Endonuclease</keyword>
<evidence type="ECO:0000256" key="9">
    <source>
        <dbReference type="ARBA" id="ARBA00038592"/>
    </source>
</evidence>
<name>A0A015TVY3_BACFG</name>
<dbReference type="InterPro" id="IPR042211">
    <property type="entry name" value="CRISPR-assoc_Cas1_N"/>
</dbReference>
<comment type="subunit">
    <text evidence="9 10">Homodimer, forms a heterotetramer with a Cas2 homodimer.</text>
</comment>
<dbReference type="AlphaFoldDB" id="A0A015TVY3"/>
<dbReference type="EC" id="3.1.-.-" evidence="10"/>
<keyword evidence="7 10" id="KW-0238">DNA-binding</keyword>
<accession>A0A015TVY3</accession>
<sequence length="310" mass="35060">MIKKTLYFGNPVYLSLRNAQLVIKLPDVEKATVLPETLKKQAEVTKPIEDIGIVVLDNKQITITSGVLEALLENNCSVITCDSRSMPVGLMLPLYGNTTQNERFRKQLDTSLPLKKQLWQQTIQAKINNQASVLKDCMDEEVKCMRIWATNVRSGDPDNLEARAAAYYWKSLFSDVDSFTREREGIPPNNLLNYGYAILRAVVARGLVISGLLPTLGIHHHNRYNAYCLADDIMEPYRPYVDELVFSLIQEYGKNAELTKEMKTRLLTVPTLEVIIGGKRSPLMVAVGQTTASLYKCFNGELRRISYPER</sequence>
<gene>
    <name evidence="10" type="primary">cas1</name>
    <name evidence="11" type="ORF">M125_4724</name>
</gene>
<keyword evidence="4 10" id="KW-0378">Hydrolase</keyword>
<dbReference type="Gene3D" id="3.100.10.20">
    <property type="entry name" value="CRISPR-associated endonuclease Cas1, N-terminal domain"/>
    <property type="match status" value="1"/>
</dbReference>
<evidence type="ECO:0000256" key="1">
    <source>
        <dbReference type="ARBA" id="ARBA00022722"/>
    </source>
</evidence>
<dbReference type="GO" id="GO:0046872">
    <property type="term" value="F:metal ion binding"/>
    <property type="evidence" value="ECO:0007669"/>
    <property type="project" value="UniProtKB-UniRule"/>
</dbReference>
<keyword evidence="6 10" id="KW-0051">Antiviral defense</keyword>
<dbReference type="RefSeq" id="WP_005791628.1">
    <property type="nucleotide sequence ID" value="NZ_JGDB01000278.1"/>
</dbReference>
<dbReference type="GO" id="GO:0003677">
    <property type="term" value="F:DNA binding"/>
    <property type="evidence" value="ECO:0007669"/>
    <property type="project" value="UniProtKB-KW"/>
</dbReference>
<organism evidence="11 12">
    <name type="scientific">Bacteroides fragilis str. 3998T(B)3</name>
    <dbReference type="NCBI Taxonomy" id="1339316"/>
    <lineage>
        <taxon>Bacteria</taxon>
        <taxon>Pseudomonadati</taxon>
        <taxon>Bacteroidota</taxon>
        <taxon>Bacteroidia</taxon>
        <taxon>Bacteroidales</taxon>
        <taxon>Bacteroidaceae</taxon>
        <taxon>Bacteroides</taxon>
    </lineage>
</organism>
<protein>
    <recommendedName>
        <fullName evidence="10">CRISPR-associated endonuclease Cas1</fullName>
        <ecNumber evidence="10">3.1.-.-</ecNumber>
    </recommendedName>
</protein>
<evidence type="ECO:0000313" key="11">
    <source>
        <dbReference type="EMBL" id="EXY88559.1"/>
    </source>
</evidence>
<keyword evidence="5 10" id="KW-0460">Magnesium</keyword>
<feature type="binding site" evidence="10">
    <location>
        <position position="235"/>
    </location>
    <ligand>
        <name>Mn(2+)</name>
        <dbReference type="ChEBI" id="CHEBI:29035"/>
    </ligand>
</feature>
<dbReference type="GO" id="GO:0016787">
    <property type="term" value="F:hydrolase activity"/>
    <property type="evidence" value="ECO:0007669"/>
    <property type="project" value="UniProtKB-KW"/>
</dbReference>
<dbReference type="HAMAP" id="MF_01470">
    <property type="entry name" value="Cas1"/>
    <property type="match status" value="1"/>
</dbReference>
<comment type="function">
    <text evidence="10">CRISPR (clustered regularly interspaced short palindromic repeat), is an adaptive immune system that provides protection against mobile genetic elements (viruses, transposable elements and conjugative plasmids). CRISPR clusters contain spacers, sequences complementary to antecedent mobile elements, and target invading nucleic acids. CRISPR clusters are transcribed and processed into CRISPR RNA (crRNA). Acts as a dsDNA endonuclease. Involved in the integration of spacer DNA into the CRISPR cassette.</text>
</comment>
<evidence type="ECO:0000256" key="10">
    <source>
        <dbReference type="HAMAP-Rule" id="MF_01470"/>
    </source>
</evidence>
<dbReference type="GO" id="GO:0004520">
    <property type="term" value="F:DNA endonuclease activity"/>
    <property type="evidence" value="ECO:0007669"/>
    <property type="project" value="InterPro"/>
</dbReference>
<dbReference type="Gene3D" id="1.20.120.920">
    <property type="entry name" value="CRISPR-associated endonuclease Cas1, C-terminal domain"/>
    <property type="match status" value="1"/>
</dbReference>
<proteinExistence type="inferred from homology"/>
<dbReference type="Pfam" id="PF01867">
    <property type="entry name" value="Cas_Cas1"/>
    <property type="match status" value="1"/>
</dbReference>
<dbReference type="NCBIfam" id="TIGR03639">
    <property type="entry name" value="cas1_NMENI"/>
    <property type="match status" value="1"/>
</dbReference>
<dbReference type="InterPro" id="IPR050646">
    <property type="entry name" value="Cas1"/>
</dbReference>
<feature type="binding site" evidence="10">
    <location>
        <position position="220"/>
    </location>
    <ligand>
        <name>Mn(2+)</name>
        <dbReference type="ChEBI" id="CHEBI:29035"/>
    </ligand>
</feature>
<evidence type="ECO:0000256" key="3">
    <source>
        <dbReference type="ARBA" id="ARBA00022759"/>
    </source>
</evidence>
<dbReference type="InterPro" id="IPR019855">
    <property type="entry name" value="CRISPR-assoc_Cas1_NMENI"/>
</dbReference>
<dbReference type="NCBIfam" id="TIGR00287">
    <property type="entry name" value="cas1"/>
    <property type="match status" value="1"/>
</dbReference>
<evidence type="ECO:0000313" key="12">
    <source>
        <dbReference type="Proteomes" id="UP000020773"/>
    </source>
</evidence>
<evidence type="ECO:0000256" key="4">
    <source>
        <dbReference type="ARBA" id="ARBA00022801"/>
    </source>
</evidence>
<dbReference type="Proteomes" id="UP000020773">
    <property type="component" value="Unassembled WGS sequence"/>
</dbReference>
<keyword evidence="2 10" id="KW-0479">Metal-binding</keyword>
<feature type="binding site" evidence="10">
    <location>
        <position position="161"/>
    </location>
    <ligand>
        <name>Mn(2+)</name>
        <dbReference type="ChEBI" id="CHEBI:29035"/>
    </ligand>
</feature>
<dbReference type="CDD" id="cd09720">
    <property type="entry name" value="Cas1_II"/>
    <property type="match status" value="1"/>
</dbReference>
<reference evidence="11 12" key="1">
    <citation type="submission" date="2014-02" db="EMBL/GenBank/DDBJ databases">
        <authorList>
            <person name="Sears C."/>
            <person name="Carroll K."/>
            <person name="Sack B.R."/>
            <person name="Qadri F."/>
            <person name="Myers L.L."/>
            <person name="Chung G.-T."/>
            <person name="Escheverria P."/>
            <person name="Fraser C.M."/>
            <person name="Sadzewicz L."/>
            <person name="Shefchek K.A."/>
            <person name="Tallon L."/>
            <person name="Das S.P."/>
            <person name="Daugherty S."/>
            <person name="Mongodin E.F."/>
        </authorList>
    </citation>
    <scope>NUCLEOTIDE SEQUENCE [LARGE SCALE GENOMIC DNA]</scope>
    <source>
        <strain evidence="12">3998T(B)3</strain>
    </source>
</reference>
<dbReference type="GeneID" id="60368874"/>
<dbReference type="InterPro" id="IPR042206">
    <property type="entry name" value="CRISPR-assoc_Cas1_C"/>
</dbReference>
<evidence type="ECO:0000256" key="8">
    <source>
        <dbReference type="ARBA" id="ARBA00023211"/>
    </source>
</evidence>
<dbReference type="EMBL" id="JGDB01000278">
    <property type="protein sequence ID" value="EXY88559.1"/>
    <property type="molecule type" value="Genomic_DNA"/>
</dbReference>
<dbReference type="GO" id="GO:0043571">
    <property type="term" value="P:maintenance of CRISPR repeat elements"/>
    <property type="evidence" value="ECO:0007669"/>
    <property type="project" value="UniProtKB-UniRule"/>
</dbReference>
<evidence type="ECO:0000256" key="5">
    <source>
        <dbReference type="ARBA" id="ARBA00022842"/>
    </source>
</evidence>
<evidence type="ECO:0000256" key="6">
    <source>
        <dbReference type="ARBA" id="ARBA00023118"/>
    </source>
</evidence>
<keyword evidence="8 10" id="KW-0464">Manganese</keyword>
<comment type="similarity">
    <text evidence="10">Belongs to the CRISPR-associated endonuclease Cas1 family.</text>
</comment>
<comment type="cofactor">
    <cofactor evidence="10">
        <name>Mg(2+)</name>
        <dbReference type="ChEBI" id="CHEBI:18420"/>
    </cofactor>
    <cofactor evidence="10">
        <name>Mn(2+)</name>
        <dbReference type="ChEBI" id="CHEBI:29035"/>
    </cofactor>
</comment>
<evidence type="ECO:0000256" key="2">
    <source>
        <dbReference type="ARBA" id="ARBA00022723"/>
    </source>
</evidence>
<evidence type="ECO:0000256" key="7">
    <source>
        <dbReference type="ARBA" id="ARBA00023125"/>
    </source>
</evidence>
<keyword evidence="1 10" id="KW-0540">Nuclease</keyword>
<dbReference type="PANTHER" id="PTHR34353">
    <property type="entry name" value="CRISPR-ASSOCIATED ENDONUCLEASE CAS1 1"/>
    <property type="match status" value="1"/>
</dbReference>
<dbReference type="InterPro" id="IPR002729">
    <property type="entry name" value="CRISPR-assoc_Cas1"/>
</dbReference>
<dbReference type="PATRIC" id="fig|1339316.3.peg.4487"/>